<comment type="caution">
    <text evidence="6">The sequence shown here is derived from an EMBL/GenBank/DDBJ whole genome shotgun (WGS) entry which is preliminary data.</text>
</comment>
<keyword evidence="2" id="KW-0863">Zinc-finger</keyword>
<dbReference type="GO" id="GO:0030014">
    <property type="term" value="C:CCR4-NOT complex"/>
    <property type="evidence" value="ECO:0007669"/>
    <property type="project" value="InterPro"/>
</dbReference>
<dbReference type="GO" id="GO:0004842">
    <property type="term" value="F:ubiquitin-protein transferase activity"/>
    <property type="evidence" value="ECO:0007669"/>
    <property type="project" value="InterPro"/>
</dbReference>
<proteinExistence type="predicted"/>
<dbReference type="CDD" id="cd12438">
    <property type="entry name" value="RRM_CNOT4"/>
    <property type="match status" value="1"/>
</dbReference>
<feature type="region of interest" description="Disordered" evidence="3">
    <location>
        <begin position="485"/>
        <end position="511"/>
    </location>
</feature>
<keyword evidence="2" id="KW-0479">Metal-binding</keyword>
<feature type="zinc finger region" description="C3H1-type" evidence="2">
    <location>
        <begin position="160"/>
        <end position="187"/>
    </location>
</feature>
<dbReference type="Gene3D" id="3.30.70.330">
    <property type="match status" value="1"/>
</dbReference>
<evidence type="ECO:0000259" key="4">
    <source>
        <dbReference type="PROSITE" id="PS50102"/>
    </source>
</evidence>
<dbReference type="PROSITE" id="PS50103">
    <property type="entry name" value="ZF_C3H1"/>
    <property type="match status" value="1"/>
</dbReference>
<accession>A0AAD9MH83</accession>
<dbReference type="InterPro" id="IPR013083">
    <property type="entry name" value="Znf_RING/FYVE/PHD"/>
</dbReference>
<dbReference type="InterPro" id="IPR012677">
    <property type="entry name" value="Nucleotide-bd_a/b_plait_sf"/>
</dbReference>
<dbReference type="InterPro" id="IPR000504">
    <property type="entry name" value="RRM_dom"/>
</dbReference>
<organism evidence="6 7">
    <name type="scientific">Prototheca wickerhamii</name>
    <dbReference type="NCBI Taxonomy" id="3111"/>
    <lineage>
        <taxon>Eukaryota</taxon>
        <taxon>Viridiplantae</taxon>
        <taxon>Chlorophyta</taxon>
        <taxon>core chlorophytes</taxon>
        <taxon>Trebouxiophyceae</taxon>
        <taxon>Chlorellales</taxon>
        <taxon>Chlorellaceae</taxon>
        <taxon>Prototheca</taxon>
    </lineage>
</organism>
<evidence type="ECO:0000259" key="5">
    <source>
        <dbReference type="PROSITE" id="PS50103"/>
    </source>
</evidence>
<keyword evidence="7" id="KW-1185">Reference proteome</keyword>
<dbReference type="GO" id="GO:0016567">
    <property type="term" value="P:protein ubiquitination"/>
    <property type="evidence" value="ECO:0007669"/>
    <property type="project" value="TreeGrafter"/>
</dbReference>
<dbReference type="GO" id="GO:0008270">
    <property type="term" value="F:zinc ion binding"/>
    <property type="evidence" value="ECO:0007669"/>
    <property type="project" value="UniProtKB-KW"/>
</dbReference>
<dbReference type="GO" id="GO:0003723">
    <property type="term" value="F:RNA binding"/>
    <property type="evidence" value="ECO:0007669"/>
    <property type="project" value="UniProtKB-UniRule"/>
</dbReference>
<feature type="compositionally biased region" description="Low complexity" evidence="3">
    <location>
        <begin position="302"/>
        <end position="322"/>
    </location>
</feature>
<evidence type="ECO:0000313" key="7">
    <source>
        <dbReference type="Proteomes" id="UP001255856"/>
    </source>
</evidence>
<evidence type="ECO:0000256" key="3">
    <source>
        <dbReference type="SAM" id="MobiDB-lite"/>
    </source>
</evidence>
<dbReference type="Pfam" id="PF00076">
    <property type="entry name" value="RRM_1"/>
    <property type="match status" value="1"/>
</dbReference>
<keyword evidence="1" id="KW-0694">RNA-binding</keyword>
<feature type="domain" description="RRM" evidence="4">
    <location>
        <begin position="77"/>
        <end position="163"/>
    </location>
</feature>
<dbReference type="Proteomes" id="UP001255856">
    <property type="component" value="Unassembled WGS sequence"/>
</dbReference>
<dbReference type="PROSITE" id="PS50102">
    <property type="entry name" value="RRM"/>
    <property type="match status" value="1"/>
</dbReference>
<sequence>MCLWCYHHILEEAGKESLPARCPNCRVIYDQNKIQIQHIDAQMLAEEKRKLKCKDKGRASLAKSRAGLANVRVVQPNLVYVVGLPLDLCHEEVLRQGEHFGRFGRIVKVSVNRASGAHSAAKHGATGSAYVTFYEAEAALRCMQGLDGTSWRGRPVRACFGTTKYCNAFLRGAGCTNPDCLYLHEVADDADCLTKEEVAAGLLPARFAALGASNTFRPRARARARAAGRRGGRAARALAAFLAGARGAEGPAVIEVEPPEPQPAEADDAAEAASSTPFEHEFPSLAPGAETGPAPQPLRQWAAAAASEPAGPGPGAASAAAPRRGRGQRGPAPEAQPARAKKLVPLTSPGRIKPLGPPAIARAPAEAPAPAARCPPGPSAAGDGRKQQRCRGDDQRQPPGMDARMGGSPPPGYIAPPPGMFGPLAPPPGIPGSQMPAGRMQSRFAFAQDGPLDPPAGQAGLLRPDSGMVLLQQLRAASALVGEAPGMRAPPQFRAPSGAPAGPPPGFDLQL</sequence>
<name>A0AAD9MH83_PROWI</name>
<keyword evidence="2" id="KW-0862">Zinc</keyword>
<dbReference type="SMART" id="SM00361">
    <property type="entry name" value="RRM_1"/>
    <property type="match status" value="1"/>
</dbReference>
<feature type="compositionally biased region" description="Pro residues" evidence="3">
    <location>
        <begin position="501"/>
        <end position="511"/>
    </location>
</feature>
<evidence type="ECO:0000313" key="6">
    <source>
        <dbReference type="EMBL" id="KAK2076427.1"/>
    </source>
</evidence>
<dbReference type="InterPro" id="IPR035979">
    <property type="entry name" value="RBD_domain_sf"/>
</dbReference>
<evidence type="ECO:0000256" key="1">
    <source>
        <dbReference type="PROSITE-ProRule" id="PRU00176"/>
    </source>
</evidence>
<dbReference type="InterPro" id="IPR000571">
    <property type="entry name" value="Znf_CCCH"/>
</dbReference>
<feature type="compositionally biased region" description="Pro residues" evidence="3">
    <location>
        <begin position="408"/>
        <end position="430"/>
    </location>
</feature>
<dbReference type="SMART" id="SM00360">
    <property type="entry name" value="RRM"/>
    <property type="match status" value="1"/>
</dbReference>
<reference evidence="6" key="1">
    <citation type="submission" date="2021-01" db="EMBL/GenBank/DDBJ databases">
        <authorList>
            <person name="Eckstrom K.M.E."/>
        </authorList>
    </citation>
    <scope>NUCLEOTIDE SEQUENCE</scope>
    <source>
        <strain evidence="6">UVCC 0001</strain>
    </source>
</reference>
<dbReference type="PANTHER" id="PTHR12603">
    <property type="entry name" value="CCR4-NOT TRANSCRIPTION COMPLEX RELATED"/>
    <property type="match status" value="1"/>
</dbReference>
<feature type="region of interest" description="Disordered" evidence="3">
    <location>
        <begin position="254"/>
        <end position="437"/>
    </location>
</feature>
<dbReference type="InterPro" id="IPR039780">
    <property type="entry name" value="Mot2"/>
</dbReference>
<dbReference type="EMBL" id="JASFZW010000010">
    <property type="protein sequence ID" value="KAK2076427.1"/>
    <property type="molecule type" value="Genomic_DNA"/>
</dbReference>
<dbReference type="Gene3D" id="3.30.40.10">
    <property type="entry name" value="Zinc/RING finger domain, C3HC4 (zinc finger)"/>
    <property type="match status" value="1"/>
</dbReference>
<evidence type="ECO:0000256" key="2">
    <source>
        <dbReference type="PROSITE-ProRule" id="PRU00723"/>
    </source>
</evidence>
<dbReference type="InterPro" id="IPR034261">
    <property type="entry name" value="CNOT4_RRM"/>
</dbReference>
<feature type="compositionally biased region" description="Basic and acidic residues" evidence="3">
    <location>
        <begin position="383"/>
        <end position="396"/>
    </location>
</feature>
<dbReference type="AlphaFoldDB" id="A0AAD9MH83"/>
<gene>
    <name evidence="6" type="ORF">QBZ16_000952</name>
</gene>
<feature type="compositionally biased region" description="Low complexity" evidence="3">
    <location>
        <begin position="358"/>
        <end position="372"/>
    </location>
</feature>
<dbReference type="SUPFAM" id="SSF54928">
    <property type="entry name" value="RNA-binding domain, RBD"/>
    <property type="match status" value="1"/>
</dbReference>
<dbReference type="InterPro" id="IPR003954">
    <property type="entry name" value="RRM_euk-type"/>
</dbReference>
<feature type="domain" description="C3H1-type" evidence="5">
    <location>
        <begin position="160"/>
        <end position="187"/>
    </location>
</feature>
<protein>
    <submittedName>
        <fullName evidence="6">Uncharacterized protein</fullName>
    </submittedName>
</protein>
<dbReference type="PANTHER" id="PTHR12603:SF0">
    <property type="entry name" value="CCR4-NOT TRANSCRIPTION COMPLEX SUBUNIT 4"/>
    <property type="match status" value="1"/>
</dbReference>